<dbReference type="AlphaFoldDB" id="A0A3M7QHR2"/>
<comment type="caution">
    <text evidence="1">The sequence shown here is derived from an EMBL/GenBank/DDBJ whole genome shotgun (WGS) entry which is preliminary data.</text>
</comment>
<reference evidence="1 2" key="1">
    <citation type="journal article" date="2018" name="Sci. Rep.">
        <title>Genomic signatures of local adaptation to the degree of environmental predictability in rotifers.</title>
        <authorList>
            <person name="Franch-Gras L."/>
            <person name="Hahn C."/>
            <person name="Garcia-Roger E.M."/>
            <person name="Carmona M.J."/>
            <person name="Serra M."/>
            <person name="Gomez A."/>
        </authorList>
    </citation>
    <scope>NUCLEOTIDE SEQUENCE [LARGE SCALE GENOMIC DNA]</scope>
    <source>
        <strain evidence="1">HYR1</strain>
    </source>
</reference>
<accession>A0A3M7QHR2</accession>
<evidence type="ECO:0000313" key="2">
    <source>
        <dbReference type="Proteomes" id="UP000276133"/>
    </source>
</evidence>
<protein>
    <submittedName>
        <fullName evidence="1">Uncharacterized protein</fullName>
    </submittedName>
</protein>
<keyword evidence="2" id="KW-1185">Reference proteome</keyword>
<name>A0A3M7QHR2_BRAPC</name>
<dbReference type="Proteomes" id="UP000276133">
    <property type="component" value="Unassembled WGS sequence"/>
</dbReference>
<evidence type="ECO:0000313" key="1">
    <source>
        <dbReference type="EMBL" id="RNA10987.1"/>
    </source>
</evidence>
<organism evidence="1 2">
    <name type="scientific">Brachionus plicatilis</name>
    <name type="common">Marine rotifer</name>
    <name type="synonym">Brachionus muelleri</name>
    <dbReference type="NCBI Taxonomy" id="10195"/>
    <lineage>
        <taxon>Eukaryota</taxon>
        <taxon>Metazoa</taxon>
        <taxon>Spiralia</taxon>
        <taxon>Gnathifera</taxon>
        <taxon>Rotifera</taxon>
        <taxon>Eurotatoria</taxon>
        <taxon>Monogononta</taxon>
        <taxon>Pseudotrocha</taxon>
        <taxon>Ploima</taxon>
        <taxon>Brachionidae</taxon>
        <taxon>Brachionus</taxon>
    </lineage>
</organism>
<gene>
    <name evidence="1" type="ORF">BpHYR1_023792</name>
</gene>
<sequence>MDPEIGQILTIEALKTEENLIAFAYHGKIPVPYRLNNRGISKRTFGADAKSKPIYYRKLSKELPEAIEKPLKKKFCENDSMK</sequence>
<dbReference type="EMBL" id="REGN01006075">
    <property type="protein sequence ID" value="RNA10987.1"/>
    <property type="molecule type" value="Genomic_DNA"/>
</dbReference>
<proteinExistence type="predicted"/>